<comment type="caution">
    <text evidence="5">The sequence shown here is derived from an EMBL/GenBank/DDBJ whole genome shotgun (WGS) entry which is preliminary data.</text>
</comment>
<dbReference type="InterPro" id="IPR016024">
    <property type="entry name" value="ARM-type_fold"/>
</dbReference>
<name>A0A9W7F455_9STRA</name>
<proteinExistence type="inferred from homology"/>
<keyword evidence="4" id="KW-0539">Nucleus</keyword>
<keyword evidence="6" id="KW-1185">Reference proteome</keyword>
<organism evidence="5 6">
    <name type="scientific">Triparma laevis f. longispina</name>
    <dbReference type="NCBI Taxonomy" id="1714387"/>
    <lineage>
        <taxon>Eukaryota</taxon>
        <taxon>Sar</taxon>
        <taxon>Stramenopiles</taxon>
        <taxon>Ochrophyta</taxon>
        <taxon>Bolidophyceae</taxon>
        <taxon>Parmales</taxon>
        <taxon>Triparmaceae</taxon>
        <taxon>Triparma</taxon>
    </lineage>
</organism>
<evidence type="ECO:0000256" key="1">
    <source>
        <dbReference type="ARBA" id="ARBA00004123"/>
    </source>
</evidence>
<dbReference type="Gene3D" id="1.25.10.10">
    <property type="entry name" value="Leucine-rich Repeat Variant"/>
    <property type="match status" value="1"/>
</dbReference>
<accession>A0A9W7F455</accession>
<sequence>MFNPSPSSQQAYFAALAMASGKTPQEQRNQADVYLQELQSQQSHPLFPTSFETLTSSLLYALQTLHIPTIPTSNVSENLATISLLTTIINKKVSTSLKILQENSPESVIINSILPPLLHHFITYTYLRHPQRRLSSGQILKLPPYLVSLISDCFVPTLLRTSPSTLVPLLIEICCRDLNANNPFPTAVPTNLNDVMLTPAVASCVLLEVVKSLTEDSSSALDYNKQTLQTIGQTLILLKRNILATLDINAILAIPVVNVNILKTLRLLVLKASSYEETDKLMLQTCYQTNILNLIVGLLCSAEKFDSANTSSYALITAASNFLETIISKSTKDPTYYTILAQLVTLYDSKGFLINVYNNVKEGYDSSGDANVCLVSICLLGITVAECGIGVCCLKSGVSVIEDTNFYDDFVLQVVQKCPNNGVRCECLNVWLDLQDEAVEERRPRYGKVFYMKVLECIVEGLKYNKEFESWEECIELDKSEFDEFRSLSSEVLQQCYSLLRLDFLNVLRSEMKGEWQNVEGALYALEEVSTGVCARVKSMGPSTKADREGTVAVLRDLLDLVVTNQSTLHPVMLASTCRFLGSYAPFINSHCSPESIVRVLEYLKASFSGSPSTRLEAGKSIRGIFLNCTKQLAKVEGFTTLLNSCISVSLETNERGAILAVAEGGTRACVQIGGQSCNVGLGSLCTPVLKYLEQFFVAVKAAEASNDVGLAEASKRTLSTGLATLAVIVKYLDGLTVNGNGAHPFAELLNVCWPMLQSIASYDPCRLHPDILQELLGVHGKIVSSFGDIIEPKLGELINIVVQAYEEGYNRGCLDFVAVAAEKFGNRGGGVEESFRGLLAHLTAKTCQHIQSVGMAECTELVTSFFDLAQRFLLFCPTALVKNEQFPLIYSFGVVCLVQCKGERDSTRQALIFLTQVIGRKGVRLSQSTRAALEECRSTIDAHTAQHGSEIVKSCFVSLAGGSPQMLLPAFSDCLYAIVTHVIGADSEEGGKVDGGGGGLVQTWIVSALNDEAIPKFIEDSDKANMMQAMFNIATKGLKEKGRFKSLIGDFVKICKREVNGDVLASYS</sequence>
<dbReference type="OrthoDB" id="189691at2759"/>
<dbReference type="InterPro" id="IPR051345">
    <property type="entry name" value="Importin_beta-like_NTR"/>
</dbReference>
<evidence type="ECO:0000313" key="6">
    <source>
        <dbReference type="Proteomes" id="UP001165122"/>
    </source>
</evidence>
<dbReference type="AlphaFoldDB" id="A0A9W7F455"/>
<dbReference type="EMBL" id="BRXW01000050">
    <property type="protein sequence ID" value="GMI02875.1"/>
    <property type="molecule type" value="Genomic_DNA"/>
</dbReference>
<reference evidence="6" key="1">
    <citation type="journal article" date="2023" name="Commun. Biol.">
        <title>Genome analysis of Parmales, the sister group of diatoms, reveals the evolutionary specialization of diatoms from phago-mixotrophs to photoautotrophs.</title>
        <authorList>
            <person name="Ban H."/>
            <person name="Sato S."/>
            <person name="Yoshikawa S."/>
            <person name="Yamada K."/>
            <person name="Nakamura Y."/>
            <person name="Ichinomiya M."/>
            <person name="Sato N."/>
            <person name="Blanc-Mathieu R."/>
            <person name="Endo H."/>
            <person name="Kuwata A."/>
            <person name="Ogata H."/>
        </authorList>
    </citation>
    <scope>NUCLEOTIDE SEQUENCE [LARGE SCALE GENOMIC DNA]</scope>
    <source>
        <strain evidence="6">NIES 3700</strain>
    </source>
</reference>
<protein>
    <submittedName>
        <fullName evidence="5">Uncharacterized protein</fullName>
    </submittedName>
</protein>
<evidence type="ECO:0000256" key="4">
    <source>
        <dbReference type="ARBA" id="ARBA00023242"/>
    </source>
</evidence>
<gene>
    <name evidence="5" type="ORF">TrLO_g14080</name>
</gene>
<dbReference type="InterPro" id="IPR011989">
    <property type="entry name" value="ARM-like"/>
</dbReference>
<comment type="similarity">
    <text evidence="2">Belongs to the importin beta family.</text>
</comment>
<dbReference type="PANTHER" id="PTHR12363">
    <property type="entry name" value="TRANSPORTIN 3 AND IMPORTIN 13"/>
    <property type="match status" value="1"/>
</dbReference>
<dbReference type="GO" id="GO:0005634">
    <property type="term" value="C:nucleus"/>
    <property type="evidence" value="ECO:0007669"/>
    <property type="project" value="UniProtKB-SubCell"/>
</dbReference>
<evidence type="ECO:0000256" key="3">
    <source>
        <dbReference type="ARBA" id="ARBA00022448"/>
    </source>
</evidence>
<dbReference type="GO" id="GO:0005737">
    <property type="term" value="C:cytoplasm"/>
    <property type="evidence" value="ECO:0007669"/>
    <property type="project" value="TreeGrafter"/>
</dbReference>
<dbReference type="SUPFAM" id="SSF48371">
    <property type="entry name" value="ARM repeat"/>
    <property type="match status" value="1"/>
</dbReference>
<dbReference type="Proteomes" id="UP001165122">
    <property type="component" value="Unassembled WGS sequence"/>
</dbReference>
<dbReference type="GO" id="GO:0006606">
    <property type="term" value="P:protein import into nucleus"/>
    <property type="evidence" value="ECO:0007669"/>
    <property type="project" value="TreeGrafter"/>
</dbReference>
<comment type="subcellular location">
    <subcellularLocation>
        <location evidence="1">Nucleus</location>
    </subcellularLocation>
</comment>
<keyword evidence="3" id="KW-0813">Transport</keyword>
<evidence type="ECO:0000313" key="5">
    <source>
        <dbReference type="EMBL" id="GMI02875.1"/>
    </source>
</evidence>
<dbReference type="PANTHER" id="PTHR12363:SF33">
    <property type="entry name" value="IMPORTIN-13"/>
    <property type="match status" value="1"/>
</dbReference>
<evidence type="ECO:0000256" key="2">
    <source>
        <dbReference type="ARBA" id="ARBA00007991"/>
    </source>
</evidence>